<reference evidence="4" key="1">
    <citation type="journal article" date="2008" name="Insect Biochem. Mol. Biol.">
        <title>The genome of a lepidopteran model insect, the silkworm Bombyx mori.</title>
        <authorList>
            <consortium name="International Silkworm Genome Consortium"/>
        </authorList>
    </citation>
    <scope>NUCLEOTIDE SEQUENCE [LARGE SCALE GENOMIC DNA]</scope>
    <source>
        <strain evidence="4">p50T</strain>
    </source>
</reference>
<accession>A0A8R2LYN2</accession>
<sequence length="529" mass="58597">MLTTVIMLFLAKTSLAYEMRCSDQKNESVSFMPSNDGVMGRYVVEVCMKSIPNPKEWALDLMVEERARTYSKTLYARKPGETHSMFKAYYTDENFKELNCTHVCLTLNFEMIFSSCYLLVSVLTGDYTGTPYLTYHNITNNYTRNNFSGEPIVSYYGHEKFASIDFYTAAPPDLYDIFLCPKSNLHANCLNMMNNCTITFSPAKVHCSLSEAGCHILELSVNEAPWKHGMFKNQSNTIYEFSITLHQVSHKLEWHSVMMRAGWRPGSAPTVSGWGGGAAWLAGAVLAAAALLLLGCRLRASAHFRKRVLYYWTRRSETAAPPPPPPRGAPVLLLYAREGAAGQRVVNSLRDLLQATCGVKVQDVYSAEWQRACGADPAGALRAALEPRGCARLVLLQTPALGALHAAPAAPDAGPLLGERVLYRAPHFADTLLPYALRLLVGTAHLRAPYRRLYLATLTDLDTDVFPQLVPYVRYRLPDALPALLRDLGAGPEPAAGDAHDQLAAAIQEFVVHVRNNPDYLTEELVLVS</sequence>
<dbReference type="EnsemblMetazoa" id="XM_038014441.1">
    <property type="protein sequence ID" value="XP_037870369.1"/>
    <property type="gene ID" value="LOC101744940"/>
</dbReference>
<keyword evidence="1" id="KW-1133">Transmembrane helix</keyword>
<feature type="signal peptide" evidence="2">
    <location>
        <begin position="1"/>
        <end position="16"/>
    </location>
</feature>
<keyword evidence="1" id="KW-0812">Transmembrane</keyword>
<reference evidence="3" key="2">
    <citation type="submission" date="2022-06" db="UniProtKB">
        <authorList>
            <consortium name="EnsemblMetazoa"/>
        </authorList>
    </citation>
    <scope>IDENTIFICATION</scope>
    <source>
        <strain evidence="3">p50T (Dazao)</strain>
    </source>
</reference>
<evidence type="ECO:0008006" key="5">
    <source>
        <dbReference type="Google" id="ProtNLM"/>
    </source>
</evidence>
<dbReference type="KEGG" id="bmor:101744940"/>
<keyword evidence="4" id="KW-1185">Reference proteome</keyword>
<keyword evidence="1" id="KW-0472">Membrane</keyword>
<feature type="chain" id="PRO_5035750270" description="SEFIR domain-containing protein" evidence="2">
    <location>
        <begin position="17"/>
        <end position="529"/>
    </location>
</feature>
<name>A0A8R2LYN2_BOMMO</name>
<dbReference type="GeneID" id="101744940"/>
<evidence type="ECO:0000256" key="1">
    <source>
        <dbReference type="SAM" id="Phobius"/>
    </source>
</evidence>
<feature type="transmembrane region" description="Helical" evidence="1">
    <location>
        <begin position="274"/>
        <end position="296"/>
    </location>
</feature>
<evidence type="ECO:0000313" key="3">
    <source>
        <dbReference type="EnsemblMetazoa" id="XP_037870369.1"/>
    </source>
</evidence>
<organism evidence="3 4">
    <name type="scientific">Bombyx mori</name>
    <name type="common">Silk moth</name>
    <dbReference type="NCBI Taxonomy" id="7091"/>
    <lineage>
        <taxon>Eukaryota</taxon>
        <taxon>Metazoa</taxon>
        <taxon>Ecdysozoa</taxon>
        <taxon>Arthropoda</taxon>
        <taxon>Hexapoda</taxon>
        <taxon>Insecta</taxon>
        <taxon>Pterygota</taxon>
        <taxon>Neoptera</taxon>
        <taxon>Endopterygota</taxon>
        <taxon>Lepidoptera</taxon>
        <taxon>Glossata</taxon>
        <taxon>Ditrysia</taxon>
        <taxon>Bombycoidea</taxon>
        <taxon>Bombycidae</taxon>
        <taxon>Bombycinae</taxon>
        <taxon>Bombyx</taxon>
    </lineage>
</organism>
<keyword evidence="2" id="KW-0732">Signal</keyword>
<proteinExistence type="predicted"/>
<evidence type="ECO:0000256" key="2">
    <source>
        <dbReference type="SAM" id="SignalP"/>
    </source>
</evidence>
<evidence type="ECO:0000313" key="4">
    <source>
        <dbReference type="Proteomes" id="UP000005204"/>
    </source>
</evidence>
<dbReference type="Gene3D" id="3.40.50.11530">
    <property type="match status" value="1"/>
</dbReference>
<dbReference type="RefSeq" id="XP_037870369.1">
    <property type="nucleotide sequence ID" value="XM_038014441.2"/>
</dbReference>
<dbReference type="AlphaFoldDB" id="A0A8R2LYN2"/>
<dbReference type="Proteomes" id="UP000005204">
    <property type="component" value="Unassembled WGS sequence"/>
</dbReference>
<protein>
    <recommendedName>
        <fullName evidence="5">SEFIR domain-containing protein</fullName>
    </recommendedName>
</protein>